<feature type="compositionally biased region" description="Basic and acidic residues" evidence="5">
    <location>
        <begin position="29"/>
        <end position="38"/>
    </location>
</feature>
<dbReference type="GO" id="GO:0022857">
    <property type="term" value="F:transmembrane transporter activity"/>
    <property type="evidence" value="ECO:0007669"/>
    <property type="project" value="InterPro"/>
</dbReference>
<proteinExistence type="predicted"/>
<keyword evidence="2 6" id="KW-0812">Transmembrane</keyword>
<feature type="region of interest" description="Disordered" evidence="5">
    <location>
        <begin position="1"/>
        <end position="131"/>
    </location>
</feature>
<feature type="compositionally biased region" description="Low complexity" evidence="5">
    <location>
        <begin position="60"/>
        <end position="72"/>
    </location>
</feature>
<evidence type="ECO:0000256" key="6">
    <source>
        <dbReference type="SAM" id="Phobius"/>
    </source>
</evidence>
<dbReference type="InterPro" id="IPR036259">
    <property type="entry name" value="MFS_trans_sf"/>
</dbReference>
<dbReference type="InterPro" id="IPR011701">
    <property type="entry name" value="MFS"/>
</dbReference>
<feature type="transmembrane region" description="Helical" evidence="6">
    <location>
        <begin position="294"/>
        <end position="323"/>
    </location>
</feature>
<reference evidence="8 9" key="1">
    <citation type="journal article" date="2010" name="Science">
        <title>Pathogenicity determinants in smut fungi revealed by genome comparison.</title>
        <authorList>
            <person name="Schirawski J."/>
            <person name="Mannhaupt G."/>
            <person name="Muench K."/>
            <person name="Brefort T."/>
            <person name="Schipper K."/>
            <person name="Doehlemann G."/>
            <person name="Di Stasio M."/>
            <person name="Roessel N."/>
            <person name="Mendoza-Mendoza A."/>
            <person name="Pester D."/>
            <person name="Mueller O."/>
            <person name="Winterberg B."/>
            <person name="Meyer E."/>
            <person name="Ghareeb H."/>
            <person name="Wollenberg T."/>
            <person name="Muensterkoetter M."/>
            <person name="Wong P."/>
            <person name="Walter M."/>
            <person name="Stukenbrock E."/>
            <person name="Gueldener U."/>
            <person name="Kahmann R."/>
        </authorList>
    </citation>
    <scope>NUCLEOTIDE SEQUENCE [LARGE SCALE GENOMIC DNA]</scope>
    <source>
        <strain evidence="9">SRZ2</strain>
    </source>
</reference>
<feature type="transmembrane region" description="Helical" evidence="6">
    <location>
        <begin position="451"/>
        <end position="470"/>
    </location>
</feature>
<keyword evidence="3 6" id="KW-1133">Transmembrane helix</keyword>
<keyword evidence="4 6" id="KW-0472">Membrane</keyword>
<keyword evidence="9" id="KW-1185">Reference proteome</keyword>
<feature type="transmembrane region" description="Helical" evidence="6">
    <location>
        <begin position="233"/>
        <end position="255"/>
    </location>
</feature>
<dbReference type="HOGENOM" id="CLU_008455_11_4_1"/>
<dbReference type="eggNOG" id="KOG0255">
    <property type="taxonomic scope" value="Eukaryota"/>
</dbReference>
<dbReference type="InterPro" id="IPR020846">
    <property type="entry name" value="MFS_dom"/>
</dbReference>
<dbReference type="Proteomes" id="UP000008867">
    <property type="component" value="Chromosome 6"/>
</dbReference>
<evidence type="ECO:0000259" key="7">
    <source>
        <dbReference type="PROSITE" id="PS50850"/>
    </source>
</evidence>
<evidence type="ECO:0000256" key="5">
    <source>
        <dbReference type="SAM" id="MobiDB-lite"/>
    </source>
</evidence>
<evidence type="ECO:0000256" key="4">
    <source>
        <dbReference type="ARBA" id="ARBA00023136"/>
    </source>
</evidence>
<feature type="transmembrane region" description="Helical" evidence="6">
    <location>
        <begin position="482"/>
        <end position="503"/>
    </location>
</feature>
<sequence>MGQTPKGSAPATSQQPAPQTQSERPASAELDREAETIFRRTARYGGSDPRDPQDRAYEPASADHASDESSASTRVPPSPTNNKTKPEQRSNDDDNDTDSDQASPRGNPDESTDPNQVEWDGPDDPENPQNWSQKRKWAITVLCSFLTVNVTFASSAPSSATGQLVQEFQIGTVTATLITSLFLAGYCLGPILWSTTSELVGRKVVMVVAMLMYALFIIGQAEAKNPQTLFVTRFISGVCAAAPLTIAGGVIADMWDPIGRGFAMSLFSCAVFIGPVLGPIIGGFVTQSYLGWRWVFWVMLIFAGVCWLMILLFLPETFAPVLLARKAKRLRRLDPKGNKDLYAPHEKNDWSAGSIAHRTLLRPFEIMVQEPILVLITIYLSVVYGILYGLFEAIPVIWEMKRGFNLGESGLMFIAVGLGTTIGGTINVFFSLRYRQLTPFWHGMPPPEERLWGSMVAGPILVLGAFWLGWTGNYPSVPWYVPGLALIPIGMSFTLVFISLLAYIVDCYTFYAASALAANTIIRSAVGAAFPLFTRSAYLGLGTNWASSLFGFVALVLTPFPYIFYVYGSKIRGWSKFAPAFDLKVREELEKEGKLPKDSLNTTSIFDRNGLRQAKEEAASKKDPEKQQQ</sequence>
<feature type="region of interest" description="Disordered" evidence="5">
    <location>
        <begin position="592"/>
        <end position="629"/>
    </location>
</feature>
<comment type="subcellular location">
    <subcellularLocation>
        <location evidence="1">Membrane</location>
        <topology evidence="1">Multi-pass membrane protein</topology>
    </subcellularLocation>
</comment>
<feature type="transmembrane region" description="Helical" evidence="6">
    <location>
        <begin position="262"/>
        <end position="282"/>
    </location>
</feature>
<feature type="transmembrane region" description="Helical" evidence="6">
    <location>
        <begin position="510"/>
        <end position="533"/>
    </location>
</feature>
<dbReference type="SUPFAM" id="SSF103473">
    <property type="entry name" value="MFS general substrate transporter"/>
    <property type="match status" value="1"/>
</dbReference>
<dbReference type="GO" id="GO:0005886">
    <property type="term" value="C:plasma membrane"/>
    <property type="evidence" value="ECO:0007669"/>
    <property type="project" value="TreeGrafter"/>
</dbReference>
<gene>
    <name evidence="8" type="ORF">sr13779</name>
</gene>
<feature type="compositionally biased region" description="Low complexity" evidence="5">
    <location>
        <begin position="8"/>
        <end position="22"/>
    </location>
</feature>
<evidence type="ECO:0000313" key="8">
    <source>
        <dbReference type="EMBL" id="CBQ73118.1"/>
    </source>
</evidence>
<dbReference type="VEuPathDB" id="FungiDB:sr13779"/>
<feature type="compositionally biased region" description="Basic and acidic residues" evidence="5">
    <location>
        <begin position="609"/>
        <end position="629"/>
    </location>
</feature>
<accession>E7A0W1</accession>
<dbReference type="Pfam" id="PF07690">
    <property type="entry name" value="MFS_1"/>
    <property type="match status" value="1"/>
</dbReference>
<name>E7A0W1_SPORE</name>
<evidence type="ECO:0000256" key="2">
    <source>
        <dbReference type="ARBA" id="ARBA00022692"/>
    </source>
</evidence>
<feature type="transmembrane region" description="Helical" evidence="6">
    <location>
        <begin position="411"/>
        <end position="430"/>
    </location>
</feature>
<dbReference type="PRINTS" id="PR01036">
    <property type="entry name" value="TCRTETB"/>
</dbReference>
<dbReference type="PANTHER" id="PTHR23502:SF74">
    <property type="entry name" value="MAJOR FACILITATOR SUPERFAMILY (MFS) PROFILE DOMAIN-CONTAINING PROTEIN"/>
    <property type="match status" value="1"/>
</dbReference>
<dbReference type="PANTHER" id="PTHR23502">
    <property type="entry name" value="MAJOR FACILITATOR SUPERFAMILY"/>
    <property type="match status" value="1"/>
</dbReference>
<feature type="transmembrane region" description="Helical" evidence="6">
    <location>
        <begin position="168"/>
        <end position="192"/>
    </location>
</feature>
<evidence type="ECO:0000256" key="3">
    <source>
        <dbReference type="ARBA" id="ARBA00022989"/>
    </source>
</evidence>
<feature type="domain" description="Major facilitator superfamily (MFS) profile" evidence="7">
    <location>
        <begin position="139"/>
        <end position="571"/>
    </location>
</feature>
<dbReference type="OrthoDB" id="9986881at2759"/>
<feature type="transmembrane region" description="Helical" evidence="6">
    <location>
        <begin position="372"/>
        <end position="391"/>
    </location>
</feature>
<dbReference type="EMBL" id="FQ311471">
    <property type="protein sequence ID" value="CBQ73118.1"/>
    <property type="molecule type" value="Genomic_DNA"/>
</dbReference>
<dbReference type="AlphaFoldDB" id="E7A0W1"/>
<organism evidence="8 9">
    <name type="scientific">Sporisorium reilianum (strain SRZ2)</name>
    <name type="common">Maize head smut fungus</name>
    <dbReference type="NCBI Taxonomy" id="999809"/>
    <lineage>
        <taxon>Eukaryota</taxon>
        <taxon>Fungi</taxon>
        <taxon>Dikarya</taxon>
        <taxon>Basidiomycota</taxon>
        <taxon>Ustilaginomycotina</taxon>
        <taxon>Ustilaginomycetes</taxon>
        <taxon>Ustilaginales</taxon>
        <taxon>Ustilaginaceae</taxon>
        <taxon>Sporisorium</taxon>
    </lineage>
</organism>
<feature type="compositionally biased region" description="Basic and acidic residues" evidence="5">
    <location>
        <begin position="48"/>
        <end position="57"/>
    </location>
</feature>
<dbReference type="FunFam" id="1.20.1250.20:FF:000082">
    <property type="entry name" value="MFS multidrug transporter, putative"/>
    <property type="match status" value="1"/>
</dbReference>
<feature type="transmembrane region" description="Helical" evidence="6">
    <location>
        <begin position="137"/>
        <end position="156"/>
    </location>
</feature>
<evidence type="ECO:0000256" key="1">
    <source>
        <dbReference type="ARBA" id="ARBA00004141"/>
    </source>
</evidence>
<evidence type="ECO:0000313" key="9">
    <source>
        <dbReference type="Proteomes" id="UP000008867"/>
    </source>
</evidence>
<dbReference type="Gene3D" id="1.20.1250.20">
    <property type="entry name" value="MFS general substrate transporter like domains"/>
    <property type="match status" value="1"/>
</dbReference>
<feature type="transmembrane region" description="Helical" evidence="6">
    <location>
        <begin position="204"/>
        <end position="221"/>
    </location>
</feature>
<protein>
    <submittedName>
        <fullName evidence="8">Probable mfs-multidrug-resistance transporter</fullName>
    </submittedName>
</protein>
<dbReference type="CDD" id="cd17323">
    <property type="entry name" value="MFS_Tpo1_MDR_like"/>
    <property type="match status" value="1"/>
</dbReference>
<dbReference type="PROSITE" id="PS50850">
    <property type="entry name" value="MFS"/>
    <property type="match status" value="1"/>
</dbReference>
<feature type="transmembrane region" description="Helical" evidence="6">
    <location>
        <begin position="545"/>
        <end position="567"/>
    </location>
</feature>